<keyword evidence="2" id="KW-1185">Reference proteome</keyword>
<dbReference type="EMBL" id="BGPR01000316">
    <property type="protein sequence ID" value="GBM12603.1"/>
    <property type="molecule type" value="Genomic_DNA"/>
</dbReference>
<organism evidence="1 2">
    <name type="scientific">Araneus ventricosus</name>
    <name type="common">Orbweaver spider</name>
    <name type="synonym">Epeira ventricosa</name>
    <dbReference type="NCBI Taxonomy" id="182803"/>
    <lineage>
        <taxon>Eukaryota</taxon>
        <taxon>Metazoa</taxon>
        <taxon>Ecdysozoa</taxon>
        <taxon>Arthropoda</taxon>
        <taxon>Chelicerata</taxon>
        <taxon>Arachnida</taxon>
        <taxon>Araneae</taxon>
        <taxon>Araneomorphae</taxon>
        <taxon>Entelegynae</taxon>
        <taxon>Araneoidea</taxon>
        <taxon>Araneidae</taxon>
        <taxon>Araneus</taxon>
    </lineage>
</organism>
<reference evidence="1 2" key="1">
    <citation type="journal article" date="2019" name="Sci. Rep.">
        <title>Orb-weaving spider Araneus ventricosus genome elucidates the spidroin gene catalogue.</title>
        <authorList>
            <person name="Kono N."/>
            <person name="Nakamura H."/>
            <person name="Ohtoshi R."/>
            <person name="Moran D.A.P."/>
            <person name="Shinohara A."/>
            <person name="Yoshida Y."/>
            <person name="Fujiwara M."/>
            <person name="Mori M."/>
            <person name="Tomita M."/>
            <person name="Arakawa K."/>
        </authorList>
    </citation>
    <scope>NUCLEOTIDE SEQUENCE [LARGE SCALE GENOMIC DNA]</scope>
</reference>
<evidence type="ECO:0000313" key="1">
    <source>
        <dbReference type="EMBL" id="GBM12603.1"/>
    </source>
</evidence>
<dbReference type="AlphaFoldDB" id="A0A4Y2D7A4"/>
<gene>
    <name evidence="1" type="ORF">AVEN_146785_1</name>
</gene>
<accession>A0A4Y2D7A4</accession>
<comment type="caution">
    <text evidence="1">The sequence shown here is derived from an EMBL/GenBank/DDBJ whole genome shotgun (WGS) entry which is preliminary data.</text>
</comment>
<proteinExistence type="predicted"/>
<evidence type="ECO:0000313" key="2">
    <source>
        <dbReference type="Proteomes" id="UP000499080"/>
    </source>
</evidence>
<dbReference type="Proteomes" id="UP000499080">
    <property type="component" value="Unassembled WGS sequence"/>
</dbReference>
<sequence length="105" mass="11608">MSAKTLLVIWMREDHAGVKGPTGKSFCPSKKVRVVGSSISFHGPRGQMDRKVIVHRGCTLMNFGICSREWPTWARILTGRHEFATGSFSNGSTFFNAYGNSCVPE</sequence>
<name>A0A4Y2D7A4_ARAVE</name>
<protein>
    <submittedName>
        <fullName evidence="1">Uncharacterized protein</fullName>
    </submittedName>
</protein>